<accession>A0A438FBF8</accession>
<organism evidence="2 3">
    <name type="scientific">Vitis vinifera</name>
    <name type="common">Grape</name>
    <dbReference type="NCBI Taxonomy" id="29760"/>
    <lineage>
        <taxon>Eukaryota</taxon>
        <taxon>Viridiplantae</taxon>
        <taxon>Streptophyta</taxon>
        <taxon>Embryophyta</taxon>
        <taxon>Tracheophyta</taxon>
        <taxon>Spermatophyta</taxon>
        <taxon>Magnoliopsida</taxon>
        <taxon>eudicotyledons</taxon>
        <taxon>Gunneridae</taxon>
        <taxon>Pentapetalae</taxon>
        <taxon>rosids</taxon>
        <taxon>Vitales</taxon>
        <taxon>Vitaceae</taxon>
        <taxon>Viteae</taxon>
        <taxon>Vitis</taxon>
    </lineage>
</organism>
<evidence type="ECO:0000313" key="3">
    <source>
        <dbReference type="Proteomes" id="UP000288805"/>
    </source>
</evidence>
<dbReference type="Proteomes" id="UP000288805">
    <property type="component" value="Unassembled WGS sequence"/>
</dbReference>
<feature type="region of interest" description="Disordered" evidence="1">
    <location>
        <begin position="132"/>
        <end position="161"/>
    </location>
</feature>
<evidence type="ECO:0000313" key="2">
    <source>
        <dbReference type="EMBL" id="RVW57319.1"/>
    </source>
</evidence>
<name>A0A438FBF8_VITVI</name>
<feature type="region of interest" description="Disordered" evidence="1">
    <location>
        <begin position="188"/>
        <end position="232"/>
    </location>
</feature>
<dbReference type="EMBL" id="QGNW01001057">
    <property type="protein sequence ID" value="RVW57319.1"/>
    <property type="molecule type" value="Genomic_DNA"/>
</dbReference>
<gene>
    <name evidence="2" type="ORF">CK203_079287</name>
</gene>
<feature type="compositionally biased region" description="Basic and acidic residues" evidence="1">
    <location>
        <begin position="192"/>
        <end position="203"/>
    </location>
</feature>
<proteinExistence type="predicted"/>
<feature type="compositionally biased region" description="Polar residues" evidence="1">
    <location>
        <begin position="222"/>
        <end position="232"/>
    </location>
</feature>
<sequence length="232" mass="25567">MAQKLLKPTSLHRLRPFLPSELILLQRRSMLCPDGVRAGAKVFFGEEGRAVELKAHSLPNPRPWSDNTVGCKFKGLLGLGQNLGGTKPSGMEVWSRREEIEARKGKAPAVHTRDATQEEETIISNKTWSALFPPSADRRQGHRCSNEPIFTRGSSSSSEDRNMEEEFGMGFQMERGIRVNPLSRCPLSGNLSKEDTSASRVEVKGGLTGQVGFDPRGYSDMVSPSNSIIRGK</sequence>
<evidence type="ECO:0000256" key="1">
    <source>
        <dbReference type="SAM" id="MobiDB-lite"/>
    </source>
</evidence>
<protein>
    <submittedName>
        <fullName evidence="2">Uncharacterized protein</fullName>
    </submittedName>
</protein>
<dbReference type="AlphaFoldDB" id="A0A438FBF8"/>
<comment type="caution">
    <text evidence="2">The sequence shown here is derived from an EMBL/GenBank/DDBJ whole genome shotgun (WGS) entry which is preliminary data.</text>
</comment>
<reference evidence="2 3" key="1">
    <citation type="journal article" date="2018" name="PLoS Genet.">
        <title>Population sequencing reveals clonal diversity and ancestral inbreeding in the grapevine cultivar Chardonnay.</title>
        <authorList>
            <person name="Roach M.J."/>
            <person name="Johnson D.L."/>
            <person name="Bohlmann J."/>
            <person name="van Vuuren H.J."/>
            <person name="Jones S.J."/>
            <person name="Pretorius I.S."/>
            <person name="Schmidt S.A."/>
            <person name="Borneman A.R."/>
        </authorList>
    </citation>
    <scope>NUCLEOTIDE SEQUENCE [LARGE SCALE GENOMIC DNA]</scope>
    <source>
        <strain evidence="3">cv. Chardonnay</strain>
        <tissue evidence="2">Leaf</tissue>
    </source>
</reference>